<evidence type="ECO:0000313" key="2">
    <source>
        <dbReference type="EMBL" id="ORX95405.1"/>
    </source>
</evidence>
<name>A0A1Y1YBV6_9PLEO</name>
<evidence type="ECO:0000259" key="1">
    <source>
        <dbReference type="Pfam" id="PF05347"/>
    </source>
</evidence>
<dbReference type="STRING" id="1231657.A0A1Y1YBV6"/>
<dbReference type="AlphaFoldDB" id="A0A1Y1YBV6"/>
<dbReference type="EMBL" id="MCFA01000279">
    <property type="protein sequence ID" value="ORX95405.1"/>
    <property type="molecule type" value="Genomic_DNA"/>
</dbReference>
<organism evidence="2 3">
    <name type="scientific">Clohesyomyces aquaticus</name>
    <dbReference type="NCBI Taxonomy" id="1231657"/>
    <lineage>
        <taxon>Eukaryota</taxon>
        <taxon>Fungi</taxon>
        <taxon>Dikarya</taxon>
        <taxon>Ascomycota</taxon>
        <taxon>Pezizomycotina</taxon>
        <taxon>Dothideomycetes</taxon>
        <taxon>Pleosporomycetidae</taxon>
        <taxon>Pleosporales</taxon>
        <taxon>Lindgomycetaceae</taxon>
        <taxon>Clohesyomyces</taxon>
    </lineage>
</organism>
<comment type="caution">
    <text evidence="2">The sequence shown here is derived from an EMBL/GenBank/DDBJ whole genome shotgun (WGS) entry which is preliminary data.</text>
</comment>
<dbReference type="Pfam" id="PF05347">
    <property type="entry name" value="Complex1_LYR"/>
    <property type="match status" value="1"/>
</dbReference>
<accession>A0A1Y1YBV6</accession>
<gene>
    <name evidence="2" type="ORF">BCR34DRAFT_629022</name>
</gene>
<dbReference type="OrthoDB" id="3925971at2759"/>
<sequence length="283" mass="31910">MPRFIPPKRSTPHRVAAIALYRALLSRCATAPLPHDYLDALSNAVRNKFRRERKMQSPYQLGLAFRAGYEVLDHLDAASNGDQTSTAFLISFIPKLPPGMTRPPPVRPRTPPPDPSKKLLKCLPPERAILNVRPYAKVSGARKVPILASANGVPFLRLGKPQPPNLSRILRQKLEQRQVTFDQKIELANYWQPIATQEETWDDIIAEHFALVDGKGEGNQEPTWTQAIAEAERINTAKHDHDMASDRVTARRMQKIVDQETALALQEGQTIIRGRRVRHPKTP</sequence>
<dbReference type="InterPro" id="IPR008011">
    <property type="entry name" value="Complex1_LYR_dom"/>
</dbReference>
<evidence type="ECO:0000313" key="3">
    <source>
        <dbReference type="Proteomes" id="UP000193144"/>
    </source>
</evidence>
<feature type="domain" description="Complex 1 LYR protein" evidence="1">
    <location>
        <begin position="17"/>
        <end position="73"/>
    </location>
</feature>
<protein>
    <recommendedName>
        <fullName evidence="1">Complex 1 LYR protein domain-containing protein</fullName>
    </recommendedName>
</protein>
<dbReference type="Proteomes" id="UP000193144">
    <property type="component" value="Unassembled WGS sequence"/>
</dbReference>
<keyword evidence="3" id="KW-1185">Reference proteome</keyword>
<reference evidence="2 3" key="1">
    <citation type="submission" date="2016-07" db="EMBL/GenBank/DDBJ databases">
        <title>Pervasive Adenine N6-methylation of Active Genes in Fungi.</title>
        <authorList>
            <consortium name="DOE Joint Genome Institute"/>
            <person name="Mondo S.J."/>
            <person name="Dannebaum R.O."/>
            <person name="Kuo R.C."/>
            <person name="Labutti K."/>
            <person name="Haridas S."/>
            <person name="Kuo A."/>
            <person name="Salamov A."/>
            <person name="Ahrendt S.R."/>
            <person name="Lipzen A."/>
            <person name="Sullivan W."/>
            <person name="Andreopoulos W.B."/>
            <person name="Clum A."/>
            <person name="Lindquist E."/>
            <person name="Daum C."/>
            <person name="Ramamoorthy G.K."/>
            <person name="Gryganskyi A."/>
            <person name="Culley D."/>
            <person name="Magnuson J.K."/>
            <person name="James T.Y."/>
            <person name="O'Malley M.A."/>
            <person name="Stajich J.E."/>
            <person name="Spatafora J.W."/>
            <person name="Visel A."/>
            <person name="Grigoriev I.V."/>
        </authorList>
    </citation>
    <scope>NUCLEOTIDE SEQUENCE [LARGE SCALE GENOMIC DNA]</scope>
    <source>
        <strain evidence="2 3">CBS 115471</strain>
    </source>
</reference>
<proteinExistence type="predicted"/>